<feature type="region of interest" description="Disordered" evidence="3">
    <location>
        <begin position="1"/>
        <end position="20"/>
    </location>
</feature>
<dbReference type="KEGG" id="nak:EH165_04290"/>
<feature type="domain" description="Putative zinc-finger" evidence="4">
    <location>
        <begin position="27"/>
        <end position="60"/>
    </location>
</feature>
<reference evidence="5 6" key="2">
    <citation type="submission" date="2018-12" db="EMBL/GenBank/DDBJ databases">
        <title>Nakamurella antarcticus sp. nov., isolated from Antarctica South Shetland Islands soil.</title>
        <authorList>
            <person name="Peng F."/>
        </authorList>
    </citation>
    <scope>NUCLEOTIDE SEQUENCE [LARGE SCALE GENOMIC DNA]</scope>
    <source>
        <strain evidence="5 6">S14-144</strain>
    </source>
</reference>
<dbReference type="InterPro" id="IPR024020">
    <property type="entry name" value="Anit_sigma_mycothiol_RsrA"/>
</dbReference>
<dbReference type="NCBIfam" id="TIGR03988">
    <property type="entry name" value="antisig_RsrA"/>
    <property type="match status" value="1"/>
</dbReference>
<dbReference type="Gene3D" id="1.10.10.1320">
    <property type="entry name" value="Anti-sigma factor, zinc-finger domain"/>
    <property type="match status" value="1"/>
</dbReference>
<dbReference type="EMBL" id="CP034170">
    <property type="protein sequence ID" value="AZI57497.1"/>
    <property type="molecule type" value="Genomic_DNA"/>
</dbReference>
<dbReference type="OrthoDB" id="3267840at2"/>
<accession>A0A3G8ZL40</accession>
<dbReference type="RefSeq" id="WP_124798182.1">
    <property type="nucleotide sequence ID" value="NZ_CP034170.1"/>
</dbReference>
<dbReference type="InterPro" id="IPR027383">
    <property type="entry name" value="Znf_put"/>
</dbReference>
<evidence type="ECO:0000259" key="4">
    <source>
        <dbReference type="Pfam" id="PF13490"/>
    </source>
</evidence>
<gene>
    <name evidence="5" type="primary">rsrA</name>
    <name evidence="5" type="ORF">EH165_04290</name>
</gene>
<evidence type="ECO:0000256" key="1">
    <source>
        <dbReference type="ARBA" id="ARBA00023015"/>
    </source>
</evidence>
<keyword evidence="2" id="KW-0804">Transcription</keyword>
<proteinExistence type="predicted"/>
<keyword evidence="1" id="KW-0805">Transcription regulation</keyword>
<organism evidence="5 6">
    <name type="scientific">Nakamurella antarctica</name>
    <dbReference type="NCBI Taxonomy" id="1902245"/>
    <lineage>
        <taxon>Bacteria</taxon>
        <taxon>Bacillati</taxon>
        <taxon>Actinomycetota</taxon>
        <taxon>Actinomycetes</taxon>
        <taxon>Nakamurellales</taxon>
        <taxon>Nakamurellaceae</taxon>
        <taxon>Nakamurella</taxon>
    </lineage>
</organism>
<dbReference type="Proteomes" id="UP000268084">
    <property type="component" value="Chromosome"/>
</dbReference>
<evidence type="ECO:0000256" key="2">
    <source>
        <dbReference type="ARBA" id="ARBA00023163"/>
    </source>
</evidence>
<protein>
    <submittedName>
        <fullName evidence="5">Mycothiol system anti-sigma-R factor</fullName>
    </submittedName>
</protein>
<evidence type="ECO:0000313" key="6">
    <source>
        <dbReference type="Proteomes" id="UP000268084"/>
    </source>
</evidence>
<dbReference type="AlphaFoldDB" id="A0A3G8ZL40"/>
<dbReference type="Pfam" id="PF13490">
    <property type="entry name" value="zf-HC2"/>
    <property type="match status" value="1"/>
</dbReference>
<reference evidence="5 6" key="1">
    <citation type="submission" date="2018-11" db="EMBL/GenBank/DDBJ databases">
        <authorList>
            <person name="Da X."/>
        </authorList>
    </citation>
    <scope>NUCLEOTIDE SEQUENCE [LARGE SCALE GENOMIC DNA]</scope>
    <source>
        <strain evidence="5 6">S14-144</strain>
    </source>
</reference>
<dbReference type="InterPro" id="IPR041916">
    <property type="entry name" value="Anti_sigma_zinc_sf"/>
</dbReference>
<sequence length="101" mass="11125">MTTHETSALPEPETVAGSGHTVLKPECLHVLSELWVFLDNELDPDERARMRAHLDDCPPCLDHSDVGEKLKALLHRKCGGDAAPEVLREKLLQALKAGPPR</sequence>
<evidence type="ECO:0000256" key="3">
    <source>
        <dbReference type="SAM" id="MobiDB-lite"/>
    </source>
</evidence>
<keyword evidence="6" id="KW-1185">Reference proteome</keyword>
<evidence type="ECO:0000313" key="5">
    <source>
        <dbReference type="EMBL" id="AZI57497.1"/>
    </source>
</evidence>
<name>A0A3G8ZL40_9ACTN</name>